<proteinExistence type="predicted"/>
<name>A0A7S4G843_9EUGL</name>
<dbReference type="EMBL" id="HBJA01115281">
    <property type="protein sequence ID" value="CAE0828381.1"/>
    <property type="molecule type" value="Transcribed_RNA"/>
</dbReference>
<evidence type="ECO:0000313" key="2">
    <source>
        <dbReference type="EMBL" id="CAE0828381.1"/>
    </source>
</evidence>
<dbReference type="AlphaFoldDB" id="A0A7S4G843"/>
<reference evidence="2" key="1">
    <citation type="submission" date="2021-01" db="EMBL/GenBank/DDBJ databases">
        <authorList>
            <person name="Corre E."/>
            <person name="Pelletier E."/>
            <person name="Niang G."/>
            <person name="Scheremetjew M."/>
            <person name="Finn R."/>
            <person name="Kale V."/>
            <person name="Holt S."/>
            <person name="Cochrane G."/>
            <person name="Meng A."/>
            <person name="Brown T."/>
            <person name="Cohen L."/>
        </authorList>
    </citation>
    <scope>NUCLEOTIDE SEQUENCE</scope>
    <source>
        <strain evidence="2">CCMP1594</strain>
    </source>
</reference>
<feature type="region of interest" description="Disordered" evidence="1">
    <location>
        <begin position="15"/>
        <end position="38"/>
    </location>
</feature>
<protein>
    <submittedName>
        <fullName evidence="2">Uncharacterized protein</fullName>
    </submittedName>
</protein>
<evidence type="ECO:0000256" key="1">
    <source>
        <dbReference type="SAM" id="MobiDB-lite"/>
    </source>
</evidence>
<feature type="compositionally biased region" description="Polar residues" evidence="1">
    <location>
        <begin position="15"/>
        <end position="25"/>
    </location>
</feature>
<organism evidence="2">
    <name type="scientific">Eutreptiella gymnastica</name>
    <dbReference type="NCBI Taxonomy" id="73025"/>
    <lineage>
        <taxon>Eukaryota</taxon>
        <taxon>Discoba</taxon>
        <taxon>Euglenozoa</taxon>
        <taxon>Euglenida</taxon>
        <taxon>Spirocuta</taxon>
        <taxon>Euglenophyceae</taxon>
        <taxon>Eutreptiales</taxon>
        <taxon>Eutreptiaceae</taxon>
        <taxon>Eutreptiella</taxon>
    </lineage>
</organism>
<sequence length="110" mass="11733">MARVLTPHVRGVVSQAITPGHQNSLVDPPEKASNGGLSALPVSPMAAVSPRVANRANQQWGKAVLANTGREGDSYAASAYFLWCATIVWQYWPLCPVTDPQQVCPGYQSA</sequence>
<accession>A0A7S4G843</accession>
<gene>
    <name evidence="2" type="ORF">EGYM00163_LOCUS39650</name>
</gene>